<dbReference type="GO" id="GO:0005524">
    <property type="term" value="F:ATP binding"/>
    <property type="evidence" value="ECO:0007669"/>
    <property type="project" value="UniProtKB-UniRule"/>
</dbReference>
<dbReference type="EC" id="2.7.1.20" evidence="3 10"/>
<dbReference type="GO" id="GO:0006166">
    <property type="term" value="P:purine ribonucleoside salvage"/>
    <property type="evidence" value="ECO:0007669"/>
    <property type="project" value="UniProtKB-KW"/>
</dbReference>
<keyword evidence="5 10" id="KW-0660">Purine salvage</keyword>
<dbReference type="InterPro" id="IPR011611">
    <property type="entry name" value="PfkB_dom"/>
</dbReference>
<gene>
    <name evidence="12" type="ORF">R5R35_007449</name>
</gene>
<keyword evidence="10" id="KW-0539">Nucleus</keyword>
<keyword evidence="13" id="KW-1185">Reference proteome</keyword>
<evidence type="ECO:0000313" key="12">
    <source>
        <dbReference type="EMBL" id="KAK7794015.1"/>
    </source>
</evidence>
<evidence type="ECO:0000256" key="4">
    <source>
        <dbReference type="ARBA" id="ARBA00022679"/>
    </source>
</evidence>
<evidence type="ECO:0000256" key="6">
    <source>
        <dbReference type="ARBA" id="ARBA00022741"/>
    </source>
</evidence>
<dbReference type="InterPro" id="IPR001805">
    <property type="entry name" value="Adenokinase"/>
</dbReference>
<dbReference type="GO" id="GO:0004001">
    <property type="term" value="F:adenosine kinase activity"/>
    <property type="evidence" value="ECO:0007669"/>
    <property type="project" value="UniProtKB-UniRule"/>
</dbReference>
<keyword evidence="6 10" id="KW-0547">Nucleotide-binding</keyword>
<evidence type="ECO:0000256" key="9">
    <source>
        <dbReference type="PIRSR" id="PIRSR601805-1"/>
    </source>
</evidence>
<comment type="catalytic activity">
    <reaction evidence="10">
        <text>adenosine + ATP = AMP + ADP + H(+)</text>
        <dbReference type="Rhea" id="RHEA:20824"/>
        <dbReference type="ChEBI" id="CHEBI:15378"/>
        <dbReference type="ChEBI" id="CHEBI:16335"/>
        <dbReference type="ChEBI" id="CHEBI:30616"/>
        <dbReference type="ChEBI" id="CHEBI:456215"/>
        <dbReference type="ChEBI" id="CHEBI:456216"/>
        <dbReference type="EC" id="2.7.1.20"/>
    </reaction>
</comment>
<comment type="subcellular location">
    <subcellularLocation>
        <location evidence="10">Nucleus</location>
    </subcellularLocation>
</comment>
<comment type="subunit">
    <text evidence="10">Monomer.</text>
</comment>
<keyword evidence="8 10" id="KW-0067">ATP-binding</keyword>
<comment type="function">
    <text evidence="10">ATP dependent phosphorylation of adenosine and other related nucleoside analogs to monophosphate derivatives.</text>
</comment>
<evidence type="ECO:0000256" key="8">
    <source>
        <dbReference type="ARBA" id="ARBA00022840"/>
    </source>
</evidence>
<dbReference type="Gene3D" id="3.40.1190.20">
    <property type="match status" value="1"/>
</dbReference>
<dbReference type="Gene3D" id="3.30.1110.10">
    <property type="match status" value="1"/>
</dbReference>
<evidence type="ECO:0000256" key="10">
    <source>
        <dbReference type="RuleBase" id="RU368116"/>
    </source>
</evidence>
<dbReference type="PANTHER" id="PTHR45769">
    <property type="entry name" value="ADENOSINE KINASE"/>
    <property type="match status" value="1"/>
</dbReference>
<feature type="active site" description="Proton acceptor" evidence="9">
    <location>
        <position position="320"/>
    </location>
</feature>
<evidence type="ECO:0000256" key="7">
    <source>
        <dbReference type="ARBA" id="ARBA00022777"/>
    </source>
</evidence>
<comment type="pathway">
    <text evidence="1 10">Purine metabolism; AMP biosynthesis via salvage pathway; AMP from adenosine: step 1/1.</text>
</comment>
<proteinExistence type="inferred from homology"/>
<dbReference type="PANTHER" id="PTHR45769:SF3">
    <property type="entry name" value="ADENOSINE KINASE"/>
    <property type="match status" value="1"/>
</dbReference>
<name>A0AAN9VD19_9ORTH</name>
<keyword evidence="4 10" id="KW-0808">Transferase</keyword>
<dbReference type="GO" id="GO:0044209">
    <property type="term" value="P:AMP salvage"/>
    <property type="evidence" value="ECO:0007669"/>
    <property type="project" value="UniProtKB-UniRule"/>
</dbReference>
<dbReference type="Pfam" id="PF00294">
    <property type="entry name" value="PfkB"/>
    <property type="match status" value="1"/>
</dbReference>
<dbReference type="GO" id="GO:0006144">
    <property type="term" value="P:purine nucleobase metabolic process"/>
    <property type="evidence" value="ECO:0007669"/>
    <property type="project" value="TreeGrafter"/>
</dbReference>
<evidence type="ECO:0000256" key="5">
    <source>
        <dbReference type="ARBA" id="ARBA00022726"/>
    </source>
</evidence>
<dbReference type="GO" id="GO:0005634">
    <property type="term" value="C:nucleus"/>
    <property type="evidence" value="ECO:0007669"/>
    <property type="project" value="UniProtKB-SubCell"/>
</dbReference>
<comment type="caution">
    <text evidence="12">The sequence shown here is derived from an EMBL/GenBank/DDBJ whole genome shotgun (WGS) entry which is preliminary data.</text>
</comment>
<organism evidence="12 13">
    <name type="scientific">Gryllus longicercus</name>
    <dbReference type="NCBI Taxonomy" id="2509291"/>
    <lineage>
        <taxon>Eukaryota</taxon>
        <taxon>Metazoa</taxon>
        <taxon>Ecdysozoa</taxon>
        <taxon>Arthropoda</taxon>
        <taxon>Hexapoda</taxon>
        <taxon>Insecta</taxon>
        <taxon>Pterygota</taxon>
        <taxon>Neoptera</taxon>
        <taxon>Polyneoptera</taxon>
        <taxon>Orthoptera</taxon>
        <taxon>Ensifera</taxon>
        <taxon>Gryllidea</taxon>
        <taxon>Grylloidea</taxon>
        <taxon>Gryllidae</taxon>
        <taxon>Gryllinae</taxon>
        <taxon>Gryllus</taxon>
    </lineage>
</organism>
<evidence type="ECO:0000256" key="3">
    <source>
        <dbReference type="ARBA" id="ARBA00012119"/>
    </source>
</evidence>
<evidence type="ECO:0000313" key="13">
    <source>
        <dbReference type="Proteomes" id="UP001378592"/>
    </source>
</evidence>
<dbReference type="InterPro" id="IPR002173">
    <property type="entry name" value="Carboh/pur_kinase_PfkB_CS"/>
</dbReference>
<keyword evidence="7 10" id="KW-0418">Kinase</keyword>
<dbReference type="PRINTS" id="PR00989">
    <property type="entry name" value="ADENOKINASE"/>
</dbReference>
<dbReference type="PROSITE" id="PS00584">
    <property type="entry name" value="PFKB_KINASES_2"/>
    <property type="match status" value="1"/>
</dbReference>
<comment type="similarity">
    <text evidence="2 10">Belongs to the carbohydrate kinase PfkB family.</text>
</comment>
<dbReference type="CDD" id="cd01168">
    <property type="entry name" value="adenosine_kinase"/>
    <property type="match status" value="1"/>
</dbReference>
<sequence>MNTSDIEKAFKPPIITAFGNVLLDIEAIIIDESIIKKFDLEAEAQKEIDEAEYVVLLEETTTKCNIAMRCPGGSAQNTLRWFQWLIQLPNYSVIFGGIGTDDNGEFLERAVTKDGVRTRYAYHQEFKTGTCISFINGKRSLVAHLGAANHYSANDLDIPENWEILKNALMIYVEGFFITHSFEVAMLVASFCHTNGNCFGMNLNAPYVCQKYGDRLLNLMQYADIIFGHSSEFLALSNFIISPVNSPQDVASFIQKRSLLKEKKKRKKNIPPLLQNGPIIIITASSQPVSVFQGLSEDPLVFPVPHLDKAFIKDTTGAGDAFVAGFLSAAFANMDLEKCVKNGCSTSHKIIQQIGVSVPSHSPERSSV</sequence>
<reference evidence="12 13" key="1">
    <citation type="submission" date="2024-03" db="EMBL/GenBank/DDBJ databases">
        <title>The genome assembly and annotation of the cricket Gryllus longicercus Weissman &amp; Gray.</title>
        <authorList>
            <person name="Szrajer S."/>
            <person name="Gray D."/>
            <person name="Ylla G."/>
        </authorList>
    </citation>
    <scope>NUCLEOTIDE SEQUENCE [LARGE SCALE GENOMIC DNA]</scope>
    <source>
        <strain evidence="12">DAG 2021-001</strain>
        <tissue evidence="12">Whole body minus gut</tissue>
    </source>
</reference>
<feature type="domain" description="Carbohydrate kinase PfkB" evidence="11">
    <location>
        <begin position="63"/>
        <end position="360"/>
    </location>
</feature>
<dbReference type="AlphaFoldDB" id="A0AAN9VD19"/>
<protein>
    <recommendedName>
        <fullName evidence="3 10">Adenosine kinase</fullName>
        <shortName evidence="10">AK</shortName>
        <ecNumber evidence="3 10">2.7.1.20</ecNumber>
    </recommendedName>
    <alternativeName>
        <fullName evidence="10">Adenosine 5'-phosphotransferase</fullName>
    </alternativeName>
</protein>
<comment type="cofactor">
    <cofactor evidence="10">
        <name>Mg(2+)</name>
        <dbReference type="ChEBI" id="CHEBI:18420"/>
    </cofactor>
    <text evidence="10">Binds 3 Mg(2+) ions per subunit.</text>
</comment>
<keyword evidence="10" id="KW-0460">Magnesium</keyword>
<evidence type="ECO:0000259" key="11">
    <source>
        <dbReference type="Pfam" id="PF00294"/>
    </source>
</evidence>
<accession>A0AAN9VD19</accession>
<dbReference type="GO" id="GO:0005829">
    <property type="term" value="C:cytosol"/>
    <property type="evidence" value="ECO:0007669"/>
    <property type="project" value="TreeGrafter"/>
</dbReference>
<dbReference type="InterPro" id="IPR029056">
    <property type="entry name" value="Ribokinase-like"/>
</dbReference>
<evidence type="ECO:0000256" key="2">
    <source>
        <dbReference type="ARBA" id="ARBA00010688"/>
    </source>
</evidence>
<dbReference type="EMBL" id="JAZDUA010000352">
    <property type="protein sequence ID" value="KAK7794015.1"/>
    <property type="molecule type" value="Genomic_DNA"/>
</dbReference>
<dbReference type="SUPFAM" id="SSF53613">
    <property type="entry name" value="Ribokinase-like"/>
    <property type="match status" value="1"/>
</dbReference>
<dbReference type="Proteomes" id="UP001378592">
    <property type="component" value="Unassembled WGS sequence"/>
</dbReference>
<evidence type="ECO:0000256" key="1">
    <source>
        <dbReference type="ARBA" id="ARBA00004801"/>
    </source>
</evidence>